<dbReference type="EMBL" id="QDDL01000016">
    <property type="protein sequence ID" value="PVZ63435.1"/>
    <property type="molecule type" value="Genomic_DNA"/>
</dbReference>
<proteinExistence type="predicted"/>
<dbReference type="RefSeq" id="WP_116689130.1">
    <property type="nucleotide sequence ID" value="NZ_CAWNYD010000016.1"/>
</dbReference>
<protein>
    <submittedName>
        <fullName evidence="1">Uncharacterized protein</fullName>
    </submittedName>
</protein>
<evidence type="ECO:0000313" key="1">
    <source>
        <dbReference type="EMBL" id="PVZ63435.1"/>
    </source>
</evidence>
<dbReference type="AlphaFoldDB" id="A0A2V1GUS8"/>
<reference evidence="1 2" key="1">
    <citation type="submission" date="2018-04" db="EMBL/GenBank/DDBJ databases">
        <title>Thalassorhabdus spongiae gen. nov., sp. nov., isolated from a marine sponge in South-West Iceland.</title>
        <authorList>
            <person name="Knobloch S."/>
            <person name="Daussin A."/>
            <person name="Johannsson R."/>
            <person name="Marteinsson V.T."/>
        </authorList>
    </citation>
    <scope>NUCLEOTIDE SEQUENCE [LARGE SCALE GENOMIC DNA]</scope>
    <source>
        <strain evidence="1 2">Hp12</strain>
    </source>
</reference>
<accession>A0A2V1GUS8</accession>
<dbReference type="Proteomes" id="UP000244906">
    <property type="component" value="Unassembled WGS sequence"/>
</dbReference>
<keyword evidence="2" id="KW-1185">Reference proteome</keyword>
<evidence type="ECO:0000313" key="2">
    <source>
        <dbReference type="Proteomes" id="UP000244906"/>
    </source>
</evidence>
<organism evidence="1 2">
    <name type="scientific">Pelagibaculum spongiae</name>
    <dbReference type="NCBI Taxonomy" id="2080658"/>
    <lineage>
        <taxon>Bacteria</taxon>
        <taxon>Pseudomonadati</taxon>
        <taxon>Pseudomonadota</taxon>
        <taxon>Gammaproteobacteria</taxon>
        <taxon>Oceanospirillales</taxon>
        <taxon>Pelagibaculum</taxon>
    </lineage>
</organism>
<gene>
    <name evidence="1" type="ORF">DC094_21235</name>
</gene>
<name>A0A2V1GUS8_9GAMM</name>
<comment type="caution">
    <text evidence="1">The sequence shown here is derived from an EMBL/GenBank/DDBJ whole genome shotgun (WGS) entry which is preliminary data.</text>
</comment>
<sequence>MPLINDKVKDVIFLGATPSQDKFFREACAHAVCKQCWNRRFSIATNRNHNPYDYFGTPSPIMHPSKKSEQVAVLETLSDVNVNCMFHQNPVNFILYFYGFSSIDALERIALKTFVEKGYEIASYRIENRKIQDEFGHIRNSVIKKKSIEVFCKRAKSEELNEHLAALNF</sequence>